<dbReference type="SUPFAM" id="SSF88946">
    <property type="entry name" value="Sigma2 domain of RNA polymerase sigma factors"/>
    <property type="match status" value="1"/>
</dbReference>
<feature type="domain" description="HTH luxR-type" evidence="5">
    <location>
        <begin position="137"/>
        <end position="184"/>
    </location>
</feature>
<dbReference type="Gene3D" id="1.10.10.10">
    <property type="entry name" value="Winged helix-like DNA-binding domain superfamily/Winged helix DNA-binding domain"/>
    <property type="match status" value="1"/>
</dbReference>
<reference evidence="6 7" key="1">
    <citation type="submission" date="2019-07" db="EMBL/GenBank/DDBJ databases">
        <title>Whole genome shotgun sequence of Chitinophaga cymbidii NBRC 109752.</title>
        <authorList>
            <person name="Hosoyama A."/>
            <person name="Uohara A."/>
            <person name="Ohji S."/>
            <person name="Ichikawa N."/>
        </authorList>
    </citation>
    <scope>NUCLEOTIDE SEQUENCE [LARGE SCALE GENOMIC DNA]</scope>
    <source>
        <strain evidence="6 7">NBRC 109752</strain>
    </source>
</reference>
<dbReference type="PANTHER" id="PTHR43133">
    <property type="entry name" value="RNA POLYMERASE ECF-TYPE SIGMA FACTO"/>
    <property type="match status" value="1"/>
</dbReference>
<keyword evidence="6" id="KW-0240">DNA-directed RNA polymerase</keyword>
<evidence type="ECO:0000313" key="6">
    <source>
        <dbReference type="EMBL" id="GEP97587.1"/>
    </source>
</evidence>
<gene>
    <name evidence="6" type="ORF">CCY01nite_38470</name>
</gene>
<dbReference type="OrthoDB" id="764619at2"/>
<accession>A0A512RPH2</accession>
<sequence>MYELSNEELLVWMRQGDEAAFEELYNRYWKKLYHAIYSRTRSAEWSEGIVQDFFTSLWLRRENLKISSSFEAYAFTAVRYHLFHYIQKEVIRKKHTDSLKALPVDHLNTTEEAVFLNDLNSRLSEAITRLPEKCRSVFELSRREHKTNREIAEELGISEKTVENHLTRALKYLRLSLKEIFLFLF</sequence>
<dbReference type="Gene3D" id="1.10.1740.10">
    <property type="match status" value="1"/>
</dbReference>
<dbReference type="GO" id="GO:0006352">
    <property type="term" value="P:DNA-templated transcription initiation"/>
    <property type="evidence" value="ECO:0007669"/>
    <property type="project" value="InterPro"/>
</dbReference>
<evidence type="ECO:0000256" key="3">
    <source>
        <dbReference type="ARBA" id="ARBA00023082"/>
    </source>
</evidence>
<evidence type="ECO:0000256" key="4">
    <source>
        <dbReference type="ARBA" id="ARBA00023163"/>
    </source>
</evidence>
<evidence type="ECO:0000313" key="7">
    <source>
        <dbReference type="Proteomes" id="UP000321436"/>
    </source>
</evidence>
<dbReference type="PANTHER" id="PTHR43133:SF46">
    <property type="entry name" value="RNA POLYMERASE SIGMA-70 FACTOR ECF SUBFAMILY"/>
    <property type="match status" value="1"/>
</dbReference>
<dbReference type="InterPro" id="IPR013325">
    <property type="entry name" value="RNA_pol_sigma_r2"/>
</dbReference>
<dbReference type="AlphaFoldDB" id="A0A512RPH2"/>
<dbReference type="NCBIfam" id="TIGR02985">
    <property type="entry name" value="Sig70_bacteroi1"/>
    <property type="match status" value="1"/>
</dbReference>
<evidence type="ECO:0000259" key="5">
    <source>
        <dbReference type="SMART" id="SM00421"/>
    </source>
</evidence>
<evidence type="ECO:0000256" key="2">
    <source>
        <dbReference type="ARBA" id="ARBA00023015"/>
    </source>
</evidence>
<dbReference type="EMBL" id="BKAU01000005">
    <property type="protein sequence ID" value="GEP97587.1"/>
    <property type="molecule type" value="Genomic_DNA"/>
</dbReference>
<keyword evidence="4" id="KW-0804">Transcription</keyword>
<name>A0A512RPH2_9BACT</name>
<dbReference type="SUPFAM" id="SSF88659">
    <property type="entry name" value="Sigma3 and sigma4 domains of RNA polymerase sigma factors"/>
    <property type="match status" value="1"/>
</dbReference>
<dbReference type="Proteomes" id="UP000321436">
    <property type="component" value="Unassembled WGS sequence"/>
</dbReference>
<dbReference type="InterPro" id="IPR014284">
    <property type="entry name" value="RNA_pol_sigma-70_dom"/>
</dbReference>
<dbReference type="InterPro" id="IPR013249">
    <property type="entry name" value="RNA_pol_sigma70_r4_t2"/>
</dbReference>
<keyword evidence="3" id="KW-0731">Sigma factor</keyword>
<dbReference type="InterPro" id="IPR007627">
    <property type="entry name" value="RNA_pol_sigma70_r2"/>
</dbReference>
<keyword evidence="7" id="KW-1185">Reference proteome</keyword>
<comment type="similarity">
    <text evidence="1">Belongs to the sigma-70 factor family. ECF subfamily.</text>
</comment>
<dbReference type="InterPro" id="IPR039425">
    <property type="entry name" value="RNA_pol_sigma-70-like"/>
</dbReference>
<dbReference type="GO" id="GO:0016987">
    <property type="term" value="F:sigma factor activity"/>
    <property type="evidence" value="ECO:0007669"/>
    <property type="project" value="UniProtKB-KW"/>
</dbReference>
<dbReference type="SMART" id="SM00421">
    <property type="entry name" value="HTH_LUXR"/>
    <property type="match status" value="1"/>
</dbReference>
<dbReference type="InterPro" id="IPR000792">
    <property type="entry name" value="Tscrpt_reg_LuxR_C"/>
</dbReference>
<dbReference type="PRINTS" id="PR00038">
    <property type="entry name" value="HTHLUXR"/>
</dbReference>
<dbReference type="GO" id="GO:0003677">
    <property type="term" value="F:DNA binding"/>
    <property type="evidence" value="ECO:0007669"/>
    <property type="project" value="InterPro"/>
</dbReference>
<dbReference type="Pfam" id="PF04542">
    <property type="entry name" value="Sigma70_r2"/>
    <property type="match status" value="1"/>
</dbReference>
<dbReference type="Pfam" id="PF08281">
    <property type="entry name" value="Sigma70_r4_2"/>
    <property type="match status" value="1"/>
</dbReference>
<proteinExistence type="inferred from homology"/>
<dbReference type="GO" id="GO:0000428">
    <property type="term" value="C:DNA-directed RNA polymerase complex"/>
    <property type="evidence" value="ECO:0007669"/>
    <property type="project" value="UniProtKB-KW"/>
</dbReference>
<protein>
    <submittedName>
        <fullName evidence="6">DNA-directed RNA polymerase sigma-70 factor</fullName>
    </submittedName>
</protein>
<dbReference type="RefSeq" id="WP_146865319.1">
    <property type="nucleotide sequence ID" value="NZ_BKAU01000005.1"/>
</dbReference>
<dbReference type="InterPro" id="IPR014327">
    <property type="entry name" value="RNA_pol_sigma70_bacteroid"/>
</dbReference>
<dbReference type="CDD" id="cd06171">
    <property type="entry name" value="Sigma70_r4"/>
    <property type="match status" value="1"/>
</dbReference>
<organism evidence="6 7">
    <name type="scientific">Chitinophaga cymbidii</name>
    <dbReference type="NCBI Taxonomy" id="1096750"/>
    <lineage>
        <taxon>Bacteria</taxon>
        <taxon>Pseudomonadati</taxon>
        <taxon>Bacteroidota</taxon>
        <taxon>Chitinophagia</taxon>
        <taxon>Chitinophagales</taxon>
        <taxon>Chitinophagaceae</taxon>
        <taxon>Chitinophaga</taxon>
    </lineage>
</organism>
<evidence type="ECO:0000256" key="1">
    <source>
        <dbReference type="ARBA" id="ARBA00010641"/>
    </source>
</evidence>
<dbReference type="InterPro" id="IPR013324">
    <property type="entry name" value="RNA_pol_sigma_r3/r4-like"/>
</dbReference>
<dbReference type="NCBIfam" id="TIGR02937">
    <property type="entry name" value="sigma70-ECF"/>
    <property type="match status" value="1"/>
</dbReference>
<dbReference type="InterPro" id="IPR036388">
    <property type="entry name" value="WH-like_DNA-bd_sf"/>
</dbReference>
<comment type="caution">
    <text evidence="6">The sequence shown here is derived from an EMBL/GenBank/DDBJ whole genome shotgun (WGS) entry which is preliminary data.</text>
</comment>
<keyword evidence="2" id="KW-0805">Transcription regulation</keyword>